<feature type="domain" description="Cupin type-2" evidence="1">
    <location>
        <begin position="37"/>
        <end position="108"/>
    </location>
</feature>
<sequence length="150" mass="16106">MSLDVIPANGGETLWVVADRIRFLGGLPGSNLELLDIEVPPGSGTPPHTHLSPEMFHVLEGELTIREFGAGSAPRIVSAGPGTAVRIPSMLPHNYSNDSGAPVRMLVLIDRTMIDFFRDIGAPEPQREPDFAKFGAAMQRHGIEPLTMAA</sequence>
<evidence type="ECO:0000313" key="3">
    <source>
        <dbReference type="Proteomes" id="UP000294547"/>
    </source>
</evidence>
<dbReference type="InterPro" id="IPR014710">
    <property type="entry name" value="RmlC-like_jellyroll"/>
</dbReference>
<dbReference type="SUPFAM" id="SSF51182">
    <property type="entry name" value="RmlC-like cupins"/>
    <property type="match status" value="1"/>
</dbReference>
<dbReference type="AlphaFoldDB" id="A0A4R6R9S7"/>
<protein>
    <submittedName>
        <fullName evidence="2">Cupin domain</fullName>
    </submittedName>
</protein>
<comment type="caution">
    <text evidence="2">The sequence shown here is derived from an EMBL/GenBank/DDBJ whole genome shotgun (WGS) entry which is preliminary data.</text>
</comment>
<dbReference type="OrthoDB" id="8380318at2"/>
<dbReference type="InterPro" id="IPR011051">
    <property type="entry name" value="RmlC_Cupin_sf"/>
</dbReference>
<dbReference type="Pfam" id="PF07883">
    <property type="entry name" value="Cupin_2"/>
    <property type="match status" value="1"/>
</dbReference>
<evidence type="ECO:0000313" key="2">
    <source>
        <dbReference type="EMBL" id="TDP82749.1"/>
    </source>
</evidence>
<keyword evidence="3" id="KW-1185">Reference proteome</keyword>
<dbReference type="PANTHER" id="PTHR36440:SF1">
    <property type="entry name" value="PUTATIVE (AFU_ORTHOLOGUE AFUA_8G07350)-RELATED"/>
    <property type="match status" value="1"/>
</dbReference>
<dbReference type="EMBL" id="SNXY01000010">
    <property type="protein sequence ID" value="TDP82749.1"/>
    <property type="molecule type" value="Genomic_DNA"/>
</dbReference>
<dbReference type="Proteomes" id="UP000294547">
    <property type="component" value="Unassembled WGS sequence"/>
</dbReference>
<dbReference type="InterPro" id="IPR013096">
    <property type="entry name" value="Cupin_2"/>
</dbReference>
<name>A0A4R6R9S7_9HYPH</name>
<dbReference type="InterPro" id="IPR053146">
    <property type="entry name" value="QDO-like"/>
</dbReference>
<evidence type="ECO:0000259" key="1">
    <source>
        <dbReference type="Pfam" id="PF07883"/>
    </source>
</evidence>
<dbReference type="Gene3D" id="2.60.120.10">
    <property type="entry name" value="Jelly Rolls"/>
    <property type="match status" value="1"/>
</dbReference>
<accession>A0A4R6R9S7</accession>
<dbReference type="RefSeq" id="WP_126538796.1">
    <property type="nucleotide sequence ID" value="NZ_BSPM01000007.1"/>
</dbReference>
<organism evidence="2 3">
    <name type="scientific">Oharaeibacter diazotrophicus</name>
    <dbReference type="NCBI Taxonomy" id="1920512"/>
    <lineage>
        <taxon>Bacteria</taxon>
        <taxon>Pseudomonadati</taxon>
        <taxon>Pseudomonadota</taxon>
        <taxon>Alphaproteobacteria</taxon>
        <taxon>Hyphomicrobiales</taxon>
        <taxon>Pleomorphomonadaceae</taxon>
        <taxon>Oharaeibacter</taxon>
    </lineage>
</organism>
<dbReference type="CDD" id="cd02209">
    <property type="entry name" value="cupin_XRE_C"/>
    <property type="match status" value="1"/>
</dbReference>
<dbReference type="PANTHER" id="PTHR36440">
    <property type="entry name" value="PUTATIVE (AFU_ORTHOLOGUE AFUA_8G07350)-RELATED"/>
    <property type="match status" value="1"/>
</dbReference>
<gene>
    <name evidence="2" type="ORF">EDD54_4021</name>
</gene>
<reference evidence="2 3" key="1">
    <citation type="submission" date="2019-03" db="EMBL/GenBank/DDBJ databases">
        <title>Genomic Encyclopedia of Type Strains, Phase IV (KMG-IV): sequencing the most valuable type-strain genomes for metagenomic binning, comparative biology and taxonomic classification.</title>
        <authorList>
            <person name="Goeker M."/>
        </authorList>
    </citation>
    <scope>NUCLEOTIDE SEQUENCE [LARGE SCALE GENOMIC DNA]</scope>
    <source>
        <strain evidence="2 3">DSM 102969</strain>
    </source>
</reference>
<proteinExistence type="predicted"/>